<evidence type="ECO:0000313" key="3">
    <source>
        <dbReference type="EMBL" id="JAP71091.1"/>
    </source>
</evidence>
<dbReference type="PANTHER" id="PTHR45036">
    <property type="entry name" value="METHYLTRANSFERASE LIKE 7B"/>
    <property type="match status" value="1"/>
</dbReference>
<dbReference type="InterPro" id="IPR052356">
    <property type="entry name" value="Thiol_S-MT"/>
</dbReference>
<feature type="transmembrane region" description="Helical" evidence="1">
    <location>
        <begin position="7"/>
        <end position="27"/>
    </location>
</feature>
<dbReference type="Gene3D" id="3.40.50.150">
    <property type="entry name" value="Vaccinia Virus protein VP39"/>
    <property type="match status" value="1"/>
</dbReference>
<dbReference type="InterPro" id="IPR029063">
    <property type="entry name" value="SAM-dependent_MTases_sf"/>
</dbReference>
<accession>A0A131XZP6</accession>
<evidence type="ECO:0000256" key="1">
    <source>
        <dbReference type="SAM" id="Phobius"/>
    </source>
</evidence>
<sequence length="255" mass="28794">MAKLGDILLSCFAYGTMTLGVFLMVPFKMSKKLHEAYFARFVLPIIMYLSGDRSNEVRRKAVSQLMGLVSHDAILKKEGAIRVLEIGAGFGANFAHIQRKVKYWNVDPNAEFDDGFRKNMEKYPNVEMENWVHEYAEDMRGVPDGHFDVVLITYVLCSVAEMGKVLAECRRVLSKGGRLVFLEHVAHPEGSWSFFLQTLLDPMWSFSFCGCHVNRRPERLLKAAGFDQIELSKVHLSLPTVLSPQVYGSAVVVKA</sequence>
<dbReference type="AlphaFoldDB" id="A0A131XZP6"/>
<proteinExistence type="evidence at transcript level"/>
<organism evidence="3">
    <name type="scientific">Ixodes ricinus</name>
    <name type="common">Common tick</name>
    <name type="synonym">Acarus ricinus</name>
    <dbReference type="NCBI Taxonomy" id="34613"/>
    <lineage>
        <taxon>Eukaryota</taxon>
        <taxon>Metazoa</taxon>
        <taxon>Ecdysozoa</taxon>
        <taxon>Arthropoda</taxon>
        <taxon>Chelicerata</taxon>
        <taxon>Arachnida</taxon>
        <taxon>Acari</taxon>
        <taxon>Parasitiformes</taxon>
        <taxon>Ixodida</taxon>
        <taxon>Ixodoidea</taxon>
        <taxon>Ixodidae</taxon>
        <taxon>Ixodinae</taxon>
        <taxon>Ixodes</taxon>
    </lineage>
</organism>
<dbReference type="PANTHER" id="PTHR45036:SF1">
    <property type="entry name" value="METHYLTRANSFERASE LIKE 7A"/>
    <property type="match status" value="1"/>
</dbReference>
<dbReference type="EMBL" id="GEFM01004705">
    <property type="protein sequence ID" value="JAP71091.1"/>
    <property type="molecule type" value="mRNA"/>
</dbReference>
<name>A0A131XZP6_IXORI</name>
<dbReference type="GO" id="GO:0008757">
    <property type="term" value="F:S-adenosylmethionine-dependent methyltransferase activity"/>
    <property type="evidence" value="ECO:0007669"/>
    <property type="project" value="InterPro"/>
</dbReference>
<dbReference type="SUPFAM" id="SSF53335">
    <property type="entry name" value="S-adenosyl-L-methionine-dependent methyltransferases"/>
    <property type="match status" value="1"/>
</dbReference>
<dbReference type="Pfam" id="PF08241">
    <property type="entry name" value="Methyltransf_11"/>
    <property type="match status" value="1"/>
</dbReference>
<keyword evidence="1" id="KW-0472">Membrane</keyword>
<reference evidence="3" key="1">
    <citation type="submission" date="2016-02" db="EMBL/GenBank/DDBJ databases">
        <title>RNAseq analyses of the midgut from blood- or serum-fed Ixodes ricinus ticks.</title>
        <authorList>
            <person name="Perner J."/>
            <person name="Provaznik J."/>
            <person name="Schrenkova J."/>
            <person name="Urbanova V."/>
            <person name="Ribeiro J.M."/>
            <person name="Kopacek P."/>
        </authorList>
    </citation>
    <scope>NUCLEOTIDE SEQUENCE</scope>
    <source>
        <tissue evidence="3">Gut</tissue>
    </source>
</reference>
<protein>
    <recommendedName>
        <fullName evidence="2">Methyltransferase type 11 domain-containing protein</fullName>
    </recommendedName>
</protein>
<dbReference type="CDD" id="cd02440">
    <property type="entry name" value="AdoMet_MTases"/>
    <property type="match status" value="1"/>
</dbReference>
<keyword evidence="1" id="KW-0812">Transmembrane</keyword>
<feature type="domain" description="Methyltransferase type 11" evidence="2">
    <location>
        <begin position="84"/>
        <end position="181"/>
    </location>
</feature>
<dbReference type="InterPro" id="IPR013216">
    <property type="entry name" value="Methyltransf_11"/>
</dbReference>
<evidence type="ECO:0000259" key="2">
    <source>
        <dbReference type="Pfam" id="PF08241"/>
    </source>
</evidence>
<keyword evidence="1" id="KW-1133">Transmembrane helix</keyword>